<proteinExistence type="inferred from homology"/>
<organism evidence="21 22">
    <name type="scientific">Urochloa decumbens</name>
    <dbReference type="NCBI Taxonomy" id="240449"/>
    <lineage>
        <taxon>Eukaryota</taxon>
        <taxon>Viridiplantae</taxon>
        <taxon>Streptophyta</taxon>
        <taxon>Embryophyta</taxon>
        <taxon>Tracheophyta</taxon>
        <taxon>Spermatophyta</taxon>
        <taxon>Magnoliopsida</taxon>
        <taxon>Liliopsida</taxon>
        <taxon>Poales</taxon>
        <taxon>Poaceae</taxon>
        <taxon>PACMAD clade</taxon>
        <taxon>Panicoideae</taxon>
        <taxon>Panicodae</taxon>
        <taxon>Paniceae</taxon>
        <taxon>Melinidinae</taxon>
        <taxon>Urochloa</taxon>
    </lineage>
</organism>
<comment type="catalytic activity">
    <reaction evidence="16">
        <text>L-seryl-[protein] + ATP = O-phospho-L-seryl-[protein] + ADP + H(+)</text>
        <dbReference type="Rhea" id="RHEA:17989"/>
        <dbReference type="Rhea" id="RHEA-COMP:9863"/>
        <dbReference type="Rhea" id="RHEA-COMP:11604"/>
        <dbReference type="ChEBI" id="CHEBI:15378"/>
        <dbReference type="ChEBI" id="CHEBI:29999"/>
        <dbReference type="ChEBI" id="CHEBI:30616"/>
        <dbReference type="ChEBI" id="CHEBI:83421"/>
        <dbReference type="ChEBI" id="CHEBI:456216"/>
        <dbReference type="EC" id="2.7.11.1"/>
    </reaction>
</comment>
<evidence type="ECO:0000256" key="1">
    <source>
        <dbReference type="ARBA" id="ARBA00004479"/>
    </source>
</evidence>
<dbReference type="Gene3D" id="3.30.200.20">
    <property type="entry name" value="Phosphorylase Kinase, domain 1"/>
    <property type="match status" value="1"/>
</dbReference>
<feature type="chain" id="PRO_5044768680" description="non-specific serine/threonine protein kinase" evidence="19">
    <location>
        <begin position="19"/>
        <end position="645"/>
    </location>
</feature>
<keyword evidence="6" id="KW-0808">Transferase</keyword>
<comment type="catalytic activity">
    <reaction evidence="15">
        <text>L-threonyl-[protein] + ATP = O-phospho-L-threonyl-[protein] + ADP + H(+)</text>
        <dbReference type="Rhea" id="RHEA:46608"/>
        <dbReference type="Rhea" id="RHEA-COMP:11060"/>
        <dbReference type="Rhea" id="RHEA-COMP:11605"/>
        <dbReference type="ChEBI" id="CHEBI:15378"/>
        <dbReference type="ChEBI" id="CHEBI:30013"/>
        <dbReference type="ChEBI" id="CHEBI:30616"/>
        <dbReference type="ChEBI" id="CHEBI:61977"/>
        <dbReference type="ChEBI" id="CHEBI:456216"/>
        <dbReference type="EC" id="2.7.11.1"/>
    </reaction>
</comment>
<evidence type="ECO:0000256" key="8">
    <source>
        <dbReference type="ARBA" id="ARBA00022729"/>
    </source>
</evidence>
<evidence type="ECO:0000256" key="3">
    <source>
        <dbReference type="ARBA" id="ARBA00010217"/>
    </source>
</evidence>
<keyword evidence="7 18" id="KW-0812">Transmembrane</keyword>
<dbReference type="GO" id="GO:0005524">
    <property type="term" value="F:ATP binding"/>
    <property type="evidence" value="ECO:0007669"/>
    <property type="project" value="UniProtKB-UniRule"/>
</dbReference>
<dbReference type="EMBL" id="OZ075120">
    <property type="protein sequence ID" value="CAL4892194.1"/>
    <property type="molecule type" value="Genomic_DNA"/>
</dbReference>
<dbReference type="PANTHER" id="PTHR27007">
    <property type="match status" value="1"/>
</dbReference>
<dbReference type="SUPFAM" id="SSF56112">
    <property type="entry name" value="Protein kinase-like (PK-like)"/>
    <property type="match status" value="1"/>
</dbReference>
<dbReference type="InterPro" id="IPR000719">
    <property type="entry name" value="Prot_kinase_dom"/>
</dbReference>
<dbReference type="CDD" id="cd14066">
    <property type="entry name" value="STKc_IRAK"/>
    <property type="match status" value="1"/>
</dbReference>
<dbReference type="PROSITE" id="PS50011">
    <property type="entry name" value="PROTEIN_KINASE_DOM"/>
    <property type="match status" value="1"/>
</dbReference>
<dbReference type="FunFam" id="3.30.200.20:FF:000039">
    <property type="entry name" value="receptor-like protein kinase FERONIA"/>
    <property type="match status" value="1"/>
</dbReference>
<dbReference type="GO" id="GO:0030246">
    <property type="term" value="F:carbohydrate binding"/>
    <property type="evidence" value="ECO:0007669"/>
    <property type="project" value="UniProtKB-KW"/>
</dbReference>
<evidence type="ECO:0000256" key="4">
    <source>
        <dbReference type="ARBA" id="ARBA00012513"/>
    </source>
</evidence>
<comment type="subcellular location">
    <subcellularLocation>
        <location evidence="1">Membrane</location>
        <topology evidence="1">Single-pass type I membrane protein</topology>
    </subcellularLocation>
</comment>
<dbReference type="Pfam" id="PF00139">
    <property type="entry name" value="Lectin_legB"/>
    <property type="match status" value="1"/>
</dbReference>
<dbReference type="AlphaFoldDB" id="A0ABC8VJV4"/>
<dbReference type="GO" id="GO:0004674">
    <property type="term" value="F:protein serine/threonine kinase activity"/>
    <property type="evidence" value="ECO:0007669"/>
    <property type="project" value="UniProtKB-KW"/>
</dbReference>
<evidence type="ECO:0000256" key="19">
    <source>
        <dbReference type="SAM" id="SignalP"/>
    </source>
</evidence>
<dbReference type="EC" id="2.7.11.1" evidence="4"/>
<comment type="similarity">
    <text evidence="2">In the N-terminal section; belongs to the leguminous lectin family.</text>
</comment>
<dbReference type="SMART" id="SM00220">
    <property type="entry name" value="S_TKc"/>
    <property type="match status" value="1"/>
</dbReference>
<dbReference type="Gene3D" id="1.10.510.10">
    <property type="entry name" value="Transferase(Phosphotransferase) domain 1"/>
    <property type="match status" value="1"/>
</dbReference>
<dbReference type="CDD" id="cd06899">
    <property type="entry name" value="lectin_legume_LecRK_Arcelin_ConA"/>
    <property type="match status" value="1"/>
</dbReference>
<name>A0ABC8VJV4_9POAL</name>
<dbReference type="PROSITE" id="PS00107">
    <property type="entry name" value="PROTEIN_KINASE_ATP"/>
    <property type="match status" value="1"/>
</dbReference>
<dbReference type="InterPro" id="IPR017441">
    <property type="entry name" value="Protein_kinase_ATP_BS"/>
</dbReference>
<feature type="transmembrane region" description="Helical" evidence="18">
    <location>
        <begin position="305"/>
        <end position="326"/>
    </location>
</feature>
<keyword evidence="13 18" id="KW-1133">Transmembrane helix</keyword>
<evidence type="ECO:0000256" key="11">
    <source>
        <dbReference type="ARBA" id="ARBA00022777"/>
    </source>
</evidence>
<keyword evidence="5" id="KW-0723">Serine/threonine-protein kinase</keyword>
<evidence type="ECO:0000256" key="16">
    <source>
        <dbReference type="ARBA" id="ARBA00048679"/>
    </source>
</evidence>
<evidence type="ECO:0000256" key="10">
    <source>
        <dbReference type="ARBA" id="ARBA00022741"/>
    </source>
</evidence>
<keyword evidence="10 17" id="KW-0547">Nucleotide-binding</keyword>
<evidence type="ECO:0000256" key="17">
    <source>
        <dbReference type="PROSITE-ProRule" id="PRU10141"/>
    </source>
</evidence>
<keyword evidence="9" id="KW-0430">Lectin</keyword>
<dbReference type="InterPro" id="IPR011009">
    <property type="entry name" value="Kinase-like_dom_sf"/>
</dbReference>
<keyword evidence="14 18" id="KW-0472">Membrane</keyword>
<gene>
    <name evidence="21" type="ORF">URODEC1_LOCUS4168</name>
</gene>
<keyword evidence="12 17" id="KW-0067">ATP-binding</keyword>
<dbReference type="GO" id="GO:0016020">
    <property type="term" value="C:membrane"/>
    <property type="evidence" value="ECO:0007669"/>
    <property type="project" value="UniProtKB-SubCell"/>
</dbReference>
<dbReference type="InterPro" id="IPR013320">
    <property type="entry name" value="ConA-like_dom_sf"/>
</dbReference>
<evidence type="ECO:0000256" key="12">
    <source>
        <dbReference type="ARBA" id="ARBA00022840"/>
    </source>
</evidence>
<reference evidence="21" key="1">
    <citation type="submission" date="2024-10" db="EMBL/GenBank/DDBJ databases">
        <authorList>
            <person name="Ryan C."/>
        </authorList>
    </citation>
    <scope>NUCLEOTIDE SEQUENCE [LARGE SCALE GENOMIC DNA]</scope>
</reference>
<dbReference type="Gene3D" id="2.60.120.200">
    <property type="match status" value="1"/>
</dbReference>
<dbReference type="SUPFAM" id="SSF49899">
    <property type="entry name" value="Concanavalin A-like lectins/glucanases"/>
    <property type="match status" value="1"/>
</dbReference>
<keyword evidence="11" id="KW-0418">Kinase</keyword>
<sequence length="645" mass="71074">MLLLLLALVSNHYASTQSAKTDEHVFNGFSTANLKLDGQASIIGHAIRLTQGVSSEGGAFYSKPLNFRSENGSTDGGGASFSTTFVFAISADNTMDFLKAYDMTFVLSSTTELHHLYNSSGWYTGPPTKGGNNSKSDNQFFFAIEISGIDDNHINIDVKSIVSIDSLIKNFYRSNSKFESSGLSSGKPMQVWVDYDSRVQKLSITLEAFDESQLSRPQSLPQFSSSVNLSSLMSESDVVYAGFLAFGQINCRHYVIGWSFMVNGEAPLLNKFSLNQVLASLPVGNKQKQKDQTSNNNQMGIPLSVILPTTMSVAIVLVIFVVLVSYNVKSWMKENFGHEKYEVECGLPCFTYKELFSATIGFNKKMILGEGGFGTVYKGVLAVSKQSIAIKRVSPESKQGMKEFMAEIAILGHLRHRNLVQLIGYCRHKVELLLVYDYMPNGSLDSHLHNRDKPTLVWAQRLCIIKGVASGLLYLHEDWEQVVIHRDVKTSNILLDDEMNGRLGDFGLARLHNHESDAHTTRVAGTWGYIAPELARHGKATKATDVYAFGIFLLEVVSGKRPIVVRADGETSLLADWVINASQSGTIINAVDRRLEEEYELEEVELVLKLGLICAQSLPKKRPSMRLVLPCSSGVASITGLSGGR</sequence>
<dbReference type="Proteomes" id="UP001497457">
    <property type="component" value="Chromosome 10rd"/>
</dbReference>
<dbReference type="InterPro" id="IPR008271">
    <property type="entry name" value="Ser/Thr_kinase_AS"/>
</dbReference>
<evidence type="ECO:0000256" key="18">
    <source>
        <dbReference type="SAM" id="Phobius"/>
    </source>
</evidence>
<evidence type="ECO:0000256" key="9">
    <source>
        <dbReference type="ARBA" id="ARBA00022734"/>
    </source>
</evidence>
<keyword evidence="8 19" id="KW-0732">Signal</keyword>
<protein>
    <recommendedName>
        <fullName evidence="4">non-specific serine/threonine protein kinase</fullName>
        <ecNumber evidence="4">2.7.11.1</ecNumber>
    </recommendedName>
</protein>
<evidence type="ECO:0000259" key="20">
    <source>
        <dbReference type="PROSITE" id="PS50011"/>
    </source>
</evidence>
<evidence type="ECO:0000256" key="14">
    <source>
        <dbReference type="ARBA" id="ARBA00023136"/>
    </source>
</evidence>
<feature type="domain" description="Protein kinase" evidence="20">
    <location>
        <begin position="362"/>
        <end position="635"/>
    </location>
</feature>
<evidence type="ECO:0000256" key="2">
    <source>
        <dbReference type="ARBA" id="ARBA00008536"/>
    </source>
</evidence>
<evidence type="ECO:0000313" key="22">
    <source>
        <dbReference type="Proteomes" id="UP001497457"/>
    </source>
</evidence>
<evidence type="ECO:0000256" key="5">
    <source>
        <dbReference type="ARBA" id="ARBA00022527"/>
    </source>
</evidence>
<dbReference type="FunFam" id="1.10.510.10:FF:000108">
    <property type="entry name" value="L-type lectin-domain containing receptor kinase S.4"/>
    <property type="match status" value="1"/>
</dbReference>
<dbReference type="Pfam" id="PF00069">
    <property type="entry name" value="Pkinase"/>
    <property type="match status" value="1"/>
</dbReference>
<dbReference type="InterPro" id="IPR050528">
    <property type="entry name" value="L-type_Lectin-RKs"/>
</dbReference>
<keyword evidence="22" id="KW-1185">Reference proteome</keyword>
<evidence type="ECO:0000256" key="7">
    <source>
        <dbReference type="ARBA" id="ARBA00022692"/>
    </source>
</evidence>
<evidence type="ECO:0000313" key="21">
    <source>
        <dbReference type="EMBL" id="CAL4892194.1"/>
    </source>
</evidence>
<evidence type="ECO:0000256" key="6">
    <source>
        <dbReference type="ARBA" id="ARBA00022679"/>
    </source>
</evidence>
<dbReference type="InterPro" id="IPR001220">
    <property type="entry name" value="Legume_lectin_dom"/>
</dbReference>
<evidence type="ECO:0000256" key="13">
    <source>
        <dbReference type="ARBA" id="ARBA00022989"/>
    </source>
</evidence>
<feature type="binding site" evidence="17">
    <location>
        <position position="391"/>
    </location>
    <ligand>
        <name>ATP</name>
        <dbReference type="ChEBI" id="CHEBI:30616"/>
    </ligand>
</feature>
<feature type="signal peptide" evidence="19">
    <location>
        <begin position="1"/>
        <end position="18"/>
    </location>
</feature>
<accession>A0ABC8VJV4</accession>
<dbReference type="PROSITE" id="PS00108">
    <property type="entry name" value="PROTEIN_KINASE_ST"/>
    <property type="match status" value="1"/>
</dbReference>
<comment type="similarity">
    <text evidence="3">In the C-terminal section; belongs to the protein kinase superfamily. Ser/Thr protein kinase family.</text>
</comment>
<evidence type="ECO:0000256" key="15">
    <source>
        <dbReference type="ARBA" id="ARBA00047899"/>
    </source>
</evidence>